<dbReference type="Proteomes" id="UP000539350">
    <property type="component" value="Unassembled WGS sequence"/>
</dbReference>
<dbReference type="SUPFAM" id="SSF53448">
    <property type="entry name" value="Nucleotide-diphospho-sugar transferases"/>
    <property type="match status" value="1"/>
</dbReference>
<reference evidence="7 8" key="1">
    <citation type="submission" date="2020-07" db="EMBL/GenBank/DDBJ databases">
        <title>Halieaceae bacterium, F7430, whole genome shotgun sequencing project.</title>
        <authorList>
            <person name="Jiang S."/>
            <person name="Liu Z.W."/>
            <person name="Du Z.J."/>
        </authorList>
    </citation>
    <scope>NUCLEOTIDE SEQUENCE [LARGE SCALE GENOMIC DNA]</scope>
    <source>
        <strain evidence="7 8">F7430</strain>
    </source>
</reference>
<dbReference type="NCBIfam" id="TIGR04283">
    <property type="entry name" value="glyco_like_mftF"/>
    <property type="match status" value="1"/>
</dbReference>
<gene>
    <name evidence="7" type="ORF">H2508_02615</name>
</gene>
<feature type="domain" description="Glycosyltransferase 2-like" evidence="6">
    <location>
        <begin position="30"/>
        <end position="116"/>
    </location>
</feature>
<dbReference type="GO" id="GO:0005886">
    <property type="term" value="C:plasma membrane"/>
    <property type="evidence" value="ECO:0007669"/>
    <property type="project" value="UniProtKB-SubCell"/>
</dbReference>
<dbReference type="Gene3D" id="3.90.550.10">
    <property type="entry name" value="Spore Coat Polysaccharide Biosynthesis Protein SpsA, Chain A"/>
    <property type="match status" value="1"/>
</dbReference>
<dbReference type="AlphaFoldDB" id="A0A7W2TUA1"/>
<dbReference type="InterPro" id="IPR001173">
    <property type="entry name" value="Glyco_trans_2-like"/>
</dbReference>
<evidence type="ECO:0000256" key="4">
    <source>
        <dbReference type="ARBA" id="ARBA00022679"/>
    </source>
</evidence>
<dbReference type="Pfam" id="PF00535">
    <property type="entry name" value="Glycos_transf_2"/>
    <property type="match status" value="1"/>
</dbReference>
<keyword evidence="4 7" id="KW-0808">Transferase</keyword>
<comment type="caution">
    <text evidence="7">The sequence shown here is derived from an EMBL/GenBank/DDBJ whole genome shotgun (WGS) entry which is preliminary data.</text>
</comment>
<keyword evidence="5" id="KW-0472">Membrane</keyword>
<evidence type="ECO:0000256" key="1">
    <source>
        <dbReference type="ARBA" id="ARBA00004236"/>
    </source>
</evidence>
<evidence type="ECO:0000256" key="5">
    <source>
        <dbReference type="ARBA" id="ARBA00023136"/>
    </source>
</evidence>
<protein>
    <submittedName>
        <fullName evidence="7">TIGR04283 family arsenosugar biosynthesis glycosyltransferase</fullName>
    </submittedName>
</protein>
<organism evidence="7 8">
    <name type="scientific">Sediminihaliea albiluteola</name>
    <dbReference type="NCBI Taxonomy" id="2758564"/>
    <lineage>
        <taxon>Bacteria</taxon>
        <taxon>Pseudomonadati</taxon>
        <taxon>Pseudomonadota</taxon>
        <taxon>Gammaproteobacteria</taxon>
        <taxon>Cellvibrionales</taxon>
        <taxon>Halieaceae</taxon>
        <taxon>Sediminihaliea</taxon>
    </lineage>
</organism>
<dbReference type="InterPro" id="IPR029044">
    <property type="entry name" value="Nucleotide-diphossugar_trans"/>
</dbReference>
<accession>A0A7W2TUA1</accession>
<dbReference type="CDD" id="cd02522">
    <property type="entry name" value="GT_2_like_a"/>
    <property type="match status" value="1"/>
</dbReference>
<evidence type="ECO:0000313" key="8">
    <source>
        <dbReference type="Proteomes" id="UP000539350"/>
    </source>
</evidence>
<keyword evidence="3" id="KW-0328">Glycosyltransferase</keyword>
<evidence type="ECO:0000256" key="3">
    <source>
        <dbReference type="ARBA" id="ARBA00022676"/>
    </source>
</evidence>
<proteinExistence type="predicted"/>
<evidence type="ECO:0000259" key="6">
    <source>
        <dbReference type="Pfam" id="PF00535"/>
    </source>
</evidence>
<dbReference type="GO" id="GO:0016757">
    <property type="term" value="F:glycosyltransferase activity"/>
    <property type="evidence" value="ECO:0007669"/>
    <property type="project" value="UniProtKB-KW"/>
</dbReference>
<name>A0A7W2TUA1_9GAMM</name>
<comment type="subcellular location">
    <subcellularLocation>
        <location evidence="1">Cell membrane</location>
    </subcellularLocation>
</comment>
<evidence type="ECO:0000313" key="7">
    <source>
        <dbReference type="EMBL" id="MBA6412000.1"/>
    </source>
</evidence>
<dbReference type="EMBL" id="JACFXU010000013">
    <property type="protein sequence ID" value="MBA6412000.1"/>
    <property type="molecule type" value="Genomic_DNA"/>
</dbReference>
<keyword evidence="8" id="KW-1185">Reference proteome</keyword>
<keyword evidence="2" id="KW-1003">Cell membrane</keyword>
<sequence length="249" mass="27658">MPQSVALKKAKDSACAAPAPPAQPCALPYSIVIPVLNEAEALSQLLASLRQQCPSAEILVVDGGSADDSVRVALRGADQVLLSKPGRARQMNLGARAAKGGYLLFLHADSQLLFDETLVLKWIKQQPLWGFCRVRLSGDHLAFRVIERAMNIRSTCTQVATGDQLLAVERERFLTEGGFADLPLMEDVEFCKRWRKISIANCLPATVKTSSRRWEERGIARTVLQMWGLRLAYVCGVSPQRLWQFYYGR</sequence>
<dbReference type="InterPro" id="IPR026461">
    <property type="entry name" value="Trfase_2_rSAM/seldom_assoc"/>
</dbReference>
<dbReference type="PANTHER" id="PTHR43646">
    <property type="entry name" value="GLYCOSYLTRANSFERASE"/>
    <property type="match status" value="1"/>
</dbReference>
<dbReference type="PANTHER" id="PTHR43646:SF2">
    <property type="entry name" value="GLYCOSYLTRANSFERASE 2-LIKE DOMAIN-CONTAINING PROTEIN"/>
    <property type="match status" value="1"/>
</dbReference>
<evidence type="ECO:0000256" key="2">
    <source>
        <dbReference type="ARBA" id="ARBA00022475"/>
    </source>
</evidence>